<protein>
    <submittedName>
        <fullName evidence="2">Uncharacterized protein</fullName>
    </submittedName>
</protein>
<dbReference type="Proteomes" id="UP000008383">
    <property type="component" value="Unassembled WGS sequence"/>
</dbReference>
<comment type="caution">
    <text evidence="2">The sequence shown here is derived from an EMBL/GenBank/DDBJ whole genome shotgun (WGS) entry which is preliminary data.</text>
</comment>
<dbReference type="GeneID" id="9582021"/>
<dbReference type="KEGG" id="tve:TRV_00040"/>
<dbReference type="EMBL" id="ACYE01000002">
    <property type="protein sequence ID" value="EFE45167.1"/>
    <property type="molecule type" value="Genomic_DNA"/>
</dbReference>
<evidence type="ECO:0000313" key="3">
    <source>
        <dbReference type="Proteomes" id="UP000008383"/>
    </source>
</evidence>
<dbReference type="HOGENOM" id="CLU_2484948_0_0_1"/>
<name>D4CZ03_TRIVH</name>
<sequence length="87" mass="10224">MKVEGQRREEEKEEGLAAERESDESNISQVSHQTFDRRLLADSRHCILIDMVFLNNRYKKKKGKPTQERDERKAKMETGEEEEEGNA</sequence>
<feature type="compositionally biased region" description="Basic and acidic residues" evidence="1">
    <location>
        <begin position="65"/>
        <end position="78"/>
    </location>
</feature>
<evidence type="ECO:0000256" key="1">
    <source>
        <dbReference type="SAM" id="MobiDB-lite"/>
    </source>
</evidence>
<dbReference type="AlphaFoldDB" id="D4CZ03"/>
<gene>
    <name evidence="2" type="ORF">TRV_00040</name>
</gene>
<feature type="compositionally biased region" description="Basic and acidic residues" evidence="1">
    <location>
        <begin position="1"/>
        <end position="20"/>
    </location>
</feature>
<feature type="region of interest" description="Disordered" evidence="1">
    <location>
        <begin position="57"/>
        <end position="87"/>
    </location>
</feature>
<reference evidence="3" key="1">
    <citation type="journal article" date="2011" name="Genome Biol.">
        <title>Comparative and functional genomics provide insights into the pathogenicity of dermatophytic fungi.</title>
        <authorList>
            <person name="Burmester A."/>
            <person name="Shelest E."/>
            <person name="Gloeckner G."/>
            <person name="Heddergott C."/>
            <person name="Schindler S."/>
            <person name="Staib P."/>
            <person name="Heidel A."/>
            <person name="Felder M."/>
            <person name="Petzold A."/>
            <person name="Szafranski K."/>
            <person name="Feuermann M."/>
            <person name="Pedruzzi I."/>
            <person name="Priebe S."/>
            <person name="Groth M."/>
            <person name="Winkler R."/>
            <person name="Li W."/>
            <person name="Kniemeyer O."/>
            <person name="Schroeckh V."/>
            <person name="Hertweck C."/>
            <person name="Hube B."/>
            <person name="White T.C."/>
            <person name="Platzer M."/>
            <person name="Guthke R."/>
            <person name="Heitman J."/>
            <person name="Woestemeyer J."/>
            <person name="Zipfel P.F."/>
            <person name="Monod M."/>
            <person name="Brakhage A.A."/>
        </authorList>
    </citation>
    <scope>NUCLEOTIDE SEQUENCE [LARGE SCALE GENOMIC DNA]</scope>
    <source>
        <strain evidence="3">HKI 0517</strain>
    </source>
</reference>
<accession>D4CZ03</accession>
<organism evidence="2 3">
    <name type="scientific">Trichophyton verrucosum (strain HKI 0517)</name>
    <dbReference type="NCBI Taxonomy" id="663202"/>
    <lineage>
        <taxon>Eukaryota</taxon>
        <taxon>Fungi</taxon>
        <taxon>Dikarya</taxon>
        <taxon>Ascomycota</taxon>
        <taxon>Pezizomycotina</taxon>
        <taxon>Eurotiomycetes</taxon>
        <taxon>Eurotiomycetidae</taxon>
        <taxon>Onygenales</taxon>
        <taxon>Arthrodermataceae</taxon>
        <taxon>Trichophyton</taxon>
    </lineage>
</organism>
<feature type="region of interest" description="Disordered" evidence="1">
    <location>
        <begin position="1"/>
        <end position="36"/>
    </location>
</feature>
<keyword evidence="3" id="KW-1185">Reference proteome</keyword>
<proteinExistence type="predicted"/>
<evidence type="ECO:0000313" key="2">
    <source>
        <dbReference type="EMBL" id="EFE45167.1"/>
    </source>
</evidence>
<dbReference type="RefSeq" id="XP_003025778.1">
    <property type="nucleotide sequence ID" value="XM_003025732.1"/>
</dbReference>